<comment type="caution">
    <text evidence="2">The sequence shown here is derived from an EMBL/GenBank/DDBJ whole genome shotgun (WGS) entry which is preliminary data.</text>
</comment>
<dbReference type="Proteomes" id="UP000298663">
    <property type="component" value="Unassembled WGS sequence"/>
</dbReference>
<evidence type="ECO:0000313" key="2">
    <source>
        <dbReference type="EMBL" id="TKR63049.1"/>
    </source>
</evidence>
<gene>
    <name evidence="2" type="ORF">L596_026932</name>
</gene>
<organism evidence="2 3">
    <name type="scientific">Steinernema carpocapsae</name>
    <name type="common">Entomopathogenic nematode</name>
    <dbReference type="NCBI Taxonomy" id="34508"/>
    <lineage>
        <taxon>Eukaryota</taxon>
        <taxon>Metazoa</taxon>
        <taxon>Ecdysozoa</taxon>
        <taxon>Nematoda</taxon>
        <taxon>Chromadorea</taxon>
        <taxon>Rhabditida</taxon>
        <taxon>Tylenchina</taxon>
        <taxon>Panagrolaimomorpha</taxon>
        <taxon>Strongyloidoidea</taxon>
        <taxon>Steinernematidae</taxon>
        <taxon>Steinernema</taxon>
    </lineage>
</organism>
<keyword evidence="3" id="KW-1185">Reference proteome</keyword>
<feature type="region of interest" description="Disordered" evidence="1">
    <location>
        <begin position="377"/>
        <end position="400"/>
    </location>
</feature>
<reference evidence="2 3" key="2">
    <citation type="journal article" date="2019" name="G3 (Bethesda)">
        <title>Hybrid Assembly of the Genome of the Entomopathogenic Nematode Steinernema carpocapsae Identifies the X-Chromosome.</title>
        <authorList>
            <person name="Serra L."/>
            <person name="Macchietto M."/>
            <person name="Macias-Munoz A."/>
            <person name="McGill C.J."/>
            <person name="Rodriguez I.M."/>
            <person name="Rodriguez B."/>
            <person name="Murad R."/>
            <person name="Mortazavi A."/>
        </authorList>
    </citation>
    <scope>NUCLEOTIDE SEQUENCE [LARGE SCALE GENOMIC DNA]</scope>
    <source>
        <strain evidence="2 3">ALL</strain>
    </source>
</reference>
<dbReference type="EMBL" id="AZBU02000010">
    <property type="protein sequence ID" value="TKR63049.1"/>
    <property type="molecule type" value="Genomic_DNA"/>
</dbReference>
<protein>
    <submittedName>
        <fullName evidence="2">Uncharacterized protein</fullName>
    </submittedName>
</protein>
<proteinExistence type="predicted"/>
<sequence>MNFIPIDFVDSVIQTNSRKECYMSCWKDLSGTFKERSEHLADNQIFVNLRKGGFYPNLTYKSTVTGRLNGEPIKNMSIDDALQMEKFLVRLEFEEFWERPEENKNLASHTALFQKAVSICSKFPEIHFSEAFSQCRTLQDANVFLTKLSFSPRSVRNNLGNVYMDFLLLQLQNGRLDEVFTIDTDALLKSDKRDDIFRAFFESKTCKQLYLEENVVSVNLSAQLPSIFELWTTLKSFSGHKRILRNSGYFSVYKTDFESSGYNCQIDTSEAGKNVYENGRFRSIVIFKAPFKITDPKKPRISLSWFAEVRVWAHCNNIDCEQCLFYGPCDNFKWQITLISEFTGEIVFHSYNAQESHWIGDTDIYKCDDISSMKHNEDGYCEDGDEKEDEDKASSDGGDD</sequence>
<evidence type="ECO:0000256" key="1">
    <source>
        <dbReference type="SAM" id="MobiDB-lite"/>
    </source>
</evidence>
<name>A0A4U5M2T6_STECR</name>
<reference evidence="2 3" key="1">
    <citation type="journal article" date="2015" name="Genome Biol.">
        <title>Comparative genomics of Steinernema reveals deeply conserved gene regulatory networks.</title>
        <authorList>
            <person name="Dillman A.R."/>
            <person name="Macchietto M."/>
            <person name="Porter C.F."/>
            <person name="Rogers A."/>
            <person name="Williams B."/>
            <person name="Antoshechkin I."/>
            <person name="Lee M.M."/>
            <person name="Goodwin Z."/>
            <person name="Lu X."/>
            <person name="Lewis E.E."/>
            <person name="Goodrich-Blair H."/>
            <person name="Stock S.P."/>
            <person name="Adams B.J."/>
            <person name="Sternberg P.W."/>
            <person name="Mortazavi A."/>
        </authorList>
    </citation>
    <scope>NUCLEOTIDE SEQUENCE [LARGE SCALE GENOMIC DNA]</scope>
    <source>
        <strain evidence="2 3">ALL</strain>
    </source>
</reference>
<accession>A0A4U5M2T6</accession>
<evidence type="ECO:0000313" key="3">
    <source>
        <dbReference type="Proteomes" id="UP000298663"/>
    </source>
</evidence>
<dbReference type="AlphaFoldDB" id="A0A4U5M2T6"/>
<feature type="compositionally biased region" description="Acidic residues" evidence="1">
    <location>
        <begin position="379"/>
        <end position="400"/>
    </location>
</feature>